<evidence type="ECO:0000313" key="7">
    <source>
        <dbReference type="EMBL" id="VDO21076.1"/>
    </source>
</evidence>
<reference evidence="7 8" key="2">
    <citation type="submission" date="2018-11" db="EMBL/GenBank/DDBJ databases">
        <authorList>
            <consortium name="Pathogen Informatics"/>
        </authorList>
    </citation>
    <scope>NUCLEOTIDE SEQUENCE [LARGE SCALE GENOMIC DNA]</scope>
</reference>
<sequence length="1372" mass="157646">MMDALAVVVDQVNLRCCDQVKCKICCRMTVNGEKSRCDSFNTLSTSCFAFLFQKPTEDWFQTCCTEHECFLVDACIPAILLFSQKYSSNAGAMLNISNALARLMVILKEEKWVLKEYEEDKLLDFVCRFWDYVSEAVCHDCVSIFESLMNLHLTRCMSNGCLSLWAKNVGRFLTDLPSSCRGRYRCILAYNKIVASSSEVLTDNFCKEIYSSLSNSTLVAVASELIAFDAVQNLDNSDRLQLHSHLLRASLQSPKKAICSAVQKRLLPEFSKNSVLLEWVLKELKIFQADSVYGTVSLETSLYIAKFCLFHQKRDGNIQEWTSFIDESIVISALLNAIGQIRLMAWSLICDHPKLAVSISSRQLLLCKCFLATNMTEQSPAVRLTILSGLKKILIRIRENGQNILKSGSDENELNPYVNFICWLRDFCFQNLVQYANFNRRIMALQMLEYLFLENYLVNNDKDMFFKFLSSKLKPTEEQIYHVIRCLDDSYQICQISALRLLSSSFFEIRDFNFDSYFAETKQQLFSIRSLFTLTSSYRLRFYLKKNPDSLQSVFQYLLNLCKDRVKLISEDFLMIASNQGFVYSILSAVGVALEFLDFQSAVKNDWCVTLVNHDLLPVCFQISELVSPIVNSMSPEGFVPDDHVNIIVDVNDSKKLKDSADFCQALLASCWRSHKYVSAIFYIIITKWLGNSILSSETVRCICNYYWRQLTECKHSGAVGASVEGFEALCAKLWSFSLAGIPEFADLPQPDAWIRQITDLIDSKESWLFDVFHMLCATRRSAGLPHLIASILTKEPVINGAQCLKTTMIFMLKNKGRSYKAQVHSINIMRAIFLNSRLSEAVLCYIEPAMNVCFACFGSSSWTVRSAASQLFAVLINRMFGIPRSMQLSLHPDEKNRLSSFEFFTRFPSLYDLLHLQFYENEKCVSQLGMFAVLVLLIHLFPSPRHNIYSLATYILPLLKFSLSCRSMKLRELSAATLISICEVQDAHFLLKWISNIDLISCTQNEICAIILMLLELAVAFDGCELQSCIKSIIKRVKNDKHFKRWSDYNRFLFLTLLLKTRYQFTALFAEKFVLSDAVLVFRPLAKWIAREVEVTFTIKIANLFNIFKIFNFQLNSFFYHISDFFLIILDVKISFETKNLLMNSRPLRLEFWRVLSNSTTMKITEIEMIQLAVQDIRNSGPFVQHYILTLLLNSTTTHSALFDTGFLKHFLHELMKTRQSNRHLANLLLIKLNHNEWCFDWLYSSAVNEDQKIQAIAIQALELLLKRGTPDIQLYKIIVVLLKSQNEAIREKAAKLCSHMVNRKTAALNPEILFWWFAQYYPEIEEFISQCGNFGNNEHTRLFDACVSNPYTEAVPICSEHLSSVLQLIS</sequence>
<accession>A0A0R3QKF1</accession>
<evidence type="ECO:0000313" key="9">
    <source>
        <dbReference type="WBParaSite" id="BTMF_0000809001-mRNA-1"/>
    </source>
</evidence>
<evidence type="ECO:0000256" key="1">
    <source>
        <dbReference type="ARBA" id="ARBA00010409"/>
    </source>
</evidence>
<dbReference type="EMBL" id="UZAG01015515">
    <property type="protein sequence ID" value="VDO21076.1"/>
    <property type="molecule type" value="Genomic_DNA"/>
</dbReference>
<dbReference type="GO" id="GO:0005829">
    <property type="term" value="C:cytosol"/>
    <property type="evidence" value="ECO:0007669"/>
    <property type="project" value="TreeGrafter"/>
</dbReference>
<dbReference type="GO" id="GO:0030488">
    <property type="term" value="P:tRNA methylation"/>
    <property type="evidence" value="ECO:0007669"/>
    <property type="project" value="TreeGrafter"/>
</dbReference>
<dbReference type="InterPro" id="IPR011989">
    <property type="entry name" value="ARM-like"/>
</dbReference>
<keyword evidence="2" id="KW-0819">tRNA processing</keyword>
<dbReference type="InterPro" id="IPR056842">
    <property type="entry name" value="THADA-like_TPR_C"/>
</dbReference>
<evidence type="ECO:0000313" key="8">
    <source>
        <dbReference type="Proteomes" id="UP000280834"/>
    </source>
</evidence>
<dbReference type="InterPro" id="IPR019442">
    <property type="entry name" value="THADA/TRM732_DUF2428"/>
</dbReference>
<organism evidence="9">
    <name type="scientific">Brugia timori</name>
    <dbReference type="NCBI Taxonomy" id="42155"/>
    <lineage>
        <taxon>Eukaryota</taxon>
        <taxon>Metazoa</taxon>
        <taxon>Ecdysozoa</taxon>
        <taxon>Nematoda</taxon>
        <taxon>Chromadorea</taxon>
        <taxon>Rhabditida</taxon>
        <taxon>Spirurina</taxon>
        <taxon>Spiruromorpha</taxon>
        <taxon>Filarioidea</taxon>
        <taxon>Onchocercidae</taxon>
        <taxon>Brugia</taxon>
    </lineage>
</organism>
<dbReference type="InterPro" id="IPR016024">
    <property type="entry name" value="ARM-type_fold"/>
</dbReference>
<evidence type="ECO:0000259" key="4">
    <source>
        <dbReference type="Pfam" id="PF10350"/>
    </source>
</evidence>
<gene>
    <name evidence="7" type="ORF">BTMF_LOCUS6171</name>
</gene>
<dbReference type="Gene3D" id="1.25.10.10">
    <property type="entry name" value="Leucine-rich Repeat Variant"/>
    <property type="match status" value="1"/>
</dbReference>
<reference evidence="9" key="1">
    <citation type="submission" date="2017-02" db="UniProtKB">
        <authorList>
            <consortium name="WormBaseParasite"/>
        </authorList>
    </citation>
    <scope>IDENTIFICATION</scope>
</reference>
<feature type="domain" description="tRNA (32-2'-O)-methyltransferase regulator THADA-like C-terminal TPR repeats region" evidence="6">
    <location>
        <begin position="866"/>
        <end position="1009"/>
    </location>
</feature>
<dbReference type="Pfam" id="PF25151">
    <property type="entry name" value="TPR_Trm732_C"/>
    <property type="match status" value="1"/>
</dbReference>
<keyword evidence="8" id="KW-1185">Reference proteome</keyword>
<dbReference type="PANTHER" id="PTHR14387">
    <property type="entry name" value="THADA/DEATH RECEPTOR INTERACTING PROTEIN"/>
    <property type="match status" value="1"/>
</dbReference>
<evidence type="ECO:0000256" key="3">
    <source>
        <dbReference type="ARBA" id="ARBA00035698"/>
    </source>
</evidence>
<dbReference type="PANTHER" id="PTHR14387:SF7">
    <property type="entry name" value="THYROID ADENOMA-ASSOCIATED PROTEIN"/>
    <property type="match status" value="1"/>
</dbReference>
<dbReference type="Pfam" id="PF25150">
    <property type="entry name" value="TPR_Trm732"/>
    <property type="match status" value="1"/>
</dbReference>
<dbReference type="STRING" id="42155.A0A0R3QKF1"/>
<evidence type="ECO:0000259" key="6">
    <source>
        <dbReference type="Pfam" id="PF25151"/>
    </source>
</evidence>
<dbReference type="Proteomes" id="UP000280834">
    <property type="component" value="Unassembled WGS sequence"/>
</dbReference>
<dbReference type="Pfam" id="PF10350">
    <property type="entry name" value="DUF2428"/>
    <property type="match status" value="1"/>
</dbReference>
<feature type="domain" description="tRNA (32-2'-O)-methyltransferase regulator THADA-like TPR repeats region" evidence="5">
    <location>
        <begin position="249"/>
        <end position="452"/>
    </location>
</feature>
<evidence type="ECO:0000259" key="5">
    <source>
        <dbReference type="Pfam" id="PF25150"/>
    </source>
</evidence>
<dbReference type="SUPFAM" id="SSF48371">
    <property type="entry name" value="ARM repeat"/>
    <property type="match status" value="1"/>
</dbReference>
<proteinExistence type="inferred from homology"/>
<feature type="domain" description="DUF2428" evidence="4">
    <location>
        <begin position="614"/>
        <end position="864"/>
    </location>
</feature>
<name>A0A0R3QKF1_9BILA</name>
<dbReference type="InterPro" id="IPR056843">
    <property type="entry name" value="THADA-like_TPR"/>
</dbReference>
<protein>
    <recommendedName>
        <fullName evidence="3">tRNA (32-2'-O)-methyltransferase regulator THADA</fullName>
    </recommendedName>
</protein>
<dbReference type="WBParaSite" id="BTMF_0000809001-mRNA-1">
    <property type="protein sequence ID" value="BTMF_0000809001-mRNA-1"/>
    <property type="gene ID" value="BTMF_0000809001"/>
</dbReference>
<comment type="similarity">
    <text evidence="1">Belongs to the THADA family.</text>
</comment>
<evidence type="ECO:0000256" key="2">
    <source>
        <dbReference type="ARBA" id="ARBA00022694"/>
    </source>
</evidence>
<dbReference type="InterPro" id="IPR051954">
    <property type="entry name" value="tRNA_methyltransferase_THADA"/>
</dbReference>